<dbReference type="InterPro" id="IPR051571">
    <property type="entry name" value="N-CoR_corepressor"/>
</dbReference>
<evidence type="ECO:0000256" key="2">
    <source>
        <dbReference type="ARBA" id="ARBA00022553"/>
    </source>
</evidence>
<dbReference type="GO" id="GO:0005654">
    <property type="term" value="C:nucleoplasm"/>
    <property type="evidence" value="ECO:0007669"/>
    <property type="project" value="UniProtKB-ARBA"/>
</dbReference>
<dbReference type="FunFam" id="1.10.10.60:FF:000026">
    <property type="entry name" value="Nuclear receptor corepressor 2 isoform 1"/>
    <property type="match status" value="1"/>
</dbReference>
<dbReference type="GO" id="GO:0000122">
    <property type="term" value="P:negative regulation of transcription by RNA polymerase II"/>
    <property type="evidence" value="ECO:0007669"/>
    <property type="project" value="TreeGrafter"/>
</dbReference>
<evidence type="ECO:0000256" key="3">
    <source>
        <dbReference type="ARBA" id="ARBA00022990"/>
    </source>
</evidence>
<organism evidence="8 9">
    <name type="scientific">Cavia porcellus</name>
    <name type="common">Guinea pig</name>
    <dbReference type="NCBI Taxonomy" id="10141"/>
    <lineage>
        <taxon>Eukaryota</taxon>
        <taxon>Metazoa</taxon>
        <taxon>Chordata</taxon>
        <taxon>Craniata</taxon>
        <taxon>Vertebrata</taxon>
        <taxon>Euteleostomi</taxon>
        <taxon>Mammalia</taxon>
        <taxon>Eutheria</taxon>
        <taxon>Euarchontoglires</taxon>
        <taxon>Glires</taxon>
        <taxon>Rodentia</taxon>
        <taxon>Hystricomorpha</taxon>
        <taxon>Caviidae</taxon>
        <taxon>Cavia</taxon>
    </lineage>
</organism>
<dbReference type="SMART" id="SM00717">
    <property type="entry name" value="SANT"/>
    <property type="match status" value="2"/>
</dbReference>
<comment type="similarity">
    <text evidence="1">Belongs to the N-CoR nuclear receptor corepressors family.</text>
</comment>
<sequence length="997" mass="109697">LSVIPPMMFDAEQRRVKFINMNGLMEDPMKVYKDRQFMNVWTDHEKEIFKDKFIQHPKNFGLIASYLERKSVPDCVLYYYLTKKNENYKALVRRNYGKRRGRNQQIARPSQEEKVEEKEEDKAEKTDKKEEEKKEEEEKDEKEDSKENTKEKDKTEGTTEETEEREQATPRGRKTANSQGRRKGRITRSMTNEAAAASAAAAAATEEPPPPLPPPPEPVPTEPVETSRWTEEEMEVAKKGLVEHGRNWAAIAKMVGTKSEAQCKNFYFNYKRRHNLDNLLQQHKQKVSVTVVTSRKPREERDVSQCESVASTVSAQEDEDIEASNEEENPEDSEVEAVKPSEDSSENAASRGTTEPVAELETTSEPAPATSPSLAAPSTKPAESEKVETQADDSSCAETAEPMDVDHQERSAEGESVLDPPATTKEDSVDVEMGAPENSASTDEGDAKERDLERGSEKTEPGDEDLVVAQQISTQRPEPQSDNDSSATCSADEDVDGEPERQRMFPMDPKPSLLNPAGSVLVSSPAKANPLDLPQLQHRAAVIPPMVSCTPCSIPIGTPVSGYALYQRHIKAMHESALLEEQRQRQEQIDLECRSSTSPCGTSKSPNREWEGKSVAYMPYAEVKRALEQEAQMHSTAARSASPCRLSPREVSKAAPQPDRSAARYSVPPVLQPAPHQVITNLPEGVRLSTTRPTRPPPPLIPSSKTTVASEKPSFIMGGSISQGTPGTYLTSHNQASYPQETAKPSVGSISLGLPRQQESTKSATLPYIKQEEFSPRSQNSQPEGLLVRAQHEGVVRGTTGAIQEGSITRGTPTSKISVESIPSLRGSITQGTPALSQAGIPTEALMKGSISRMSIEESSPEKGREEAASKGHVIYEGKSGHILSYDNIKNAREGTRSPRTAHEISLKRSYESVEGNIKQAMSMRESPVSAPLEGLICRALPRGSPHSDLKERTVLSGSIMQGTPRATSEAFEDGLKYPKQIKRESPPIRAFEGAIT</sequence>
<evidence type="ECO:0000259" key="7">
    <source>
        <dbReference type="PROSITE" id="PS51294"/>
    </source>
</evidence>
<feature type="compositionally biased region" description="Acidic residues" evidence="4">
    <location>
        <begin position="316"/>
        <end position="335"/>
    </location>
</feature>
<name>A0A286Y4Q7_CAVPO</name>
<dbReference type="Proteomes" id="UP000005447">
    <property type="component" value="Unassembled WGS sequence"/>
</dbReference>
<feature type="compositionally biased region" description="Low complexity" evidence="4">
    <location>
        <begin position="361"/>
        <end position="379"/>
    </location>
</feature>
<accession>A0A286Y4Q7</accession>
<reference evidence="8" key="3">
    <citation type="submission" date="2025-09" db="UniProtKB">
        <authorList>
            <consortium name="Ensembl"/>
        </authorList>
    </citation>
    <scope>IDENTIFICATION</scope>
    <source>
        <strain evidence="8">2N</strain>
    </source>
</reference>
<dbReference type="GO" id="GO:0032991">
    <property type="term" value="C:protein-containing complex"/>
    <property type="evidence" value="ECO:0007669"/>
    <property type="project" value="UniProtKB-ARBA"/>
</dbReference>
<dbReference type="PROSITE" id="PS50090">
    <property type="entry name" value="MYB_LIKE"/>
    <property type="match status" value="1"/>
</dbReference>
<feature type="compositionally biased region" description="Pro residues" evidence="4">
    <location>
        <begin position="207"/>
        <end position="221"/>
    </location>
</feature>
<dbReference type="GO" id="GO:0000785">
    <property type="term" value="C:chromatin"/>
    <property type="evidence" value="ECO:0007669"/>
    <property type="project" value="TreeGrafter"/>
</dbReference>
<dbReference type="EMBL" id="AAKN02044267">
    <property type="status" value="NOT_ANNOTATED_CDS"/>
    <property type="molecule type" value="Genomic_DNA"/>
</dbReference>
<feature type="compositionally biased region" description="Polar residues" evidence="4">
    <location>
        <begin position="594"/>
        <end position="605"/>
    </location>
</feature>
<dbReference type="InterPro" id="IPR017930">
    <property type="entry name" value="Myb_dom"/>
</dbReference>
<dbReference type="InterPro" id="IPR001005">
    <property type="entry name" value="SANT/Myb"/>
</dbReference>
<dbReference type="EMBL" id="AAKN02044270">
    <property type="status" value="NOT_ANNOTATED_CDS"/>
    <property type="molecule type" value="Genomic_DNA"/>
</dbReference>
<dbReference type="Gene3D" id="1.20.58.1880">
    <property type="match status" value="1"/>
</dbReference>
<dbReference type="CDD" id="cd00167">
    <property type="entry name" value="SANT"/>
    <property type="match status" value="2"/>
</dbReference>
<dbReference type="PROSITE" id="PS51293">
    <property type="entry name" value="SANT"/>
    <property type="match status" value="2"/>
</dbReference>
<feature type="region of interest" description="Disordered" evidence="4">
    <location>
        <begin position="590"/>
        <end position="609"/>
    </location>
</feature>
<gene>
    <name evidence="8" type="primary">NCOR1</name>
</gene>
<dbReference type="PROSITE" id="PS51294">
    <property type="entry name" value="HTH_MYB"/>
    <property type="match status" value="1"/>
</dbReference>
<dbReference type="GeneTree" id="ENSGT00940000155093"/>
<keyword evidence="3" id="KW-0007">Acetylation</keyword>
<feature type="domain" description="SANT" evidence="6">
    <location>
        <begin position="36"/>
        <end position="87"/>
    </location>
</feature>
<feature type="compositionally biased region" description="Basic and acidic residues" evidence="4">
    <location>
        <begin position="445"/>
        <end position="461"/>
    </location>
</feature>
<feature type="compositionally biased region" description="Low complexity" evidence="4">
    <location>
        <begin position="193"/>
        <end position="206"/>
    </location>
</feature>
<evidence type="ECO:0000259" key="6">
    <source>
        <dbReference type="PROSITE" id="PS51293"/>
    </source>
</evidence>
<dbReference type="InterPro" id="IPR017884">
    <property type="entry name" value="SANT_dom"/>
</dbReference>
<dbReference type="PANTHER" id="PTHR13992">
    <property type="entry name" value="NUCLEAR RECEPTOR CO-REPRESSOR RELATED NCOR"/>
    <property type="match status" value="1"/>
</dbReference>
<dbReference type="InterPro" id="IPR009057">
    <property type="entry name" value="Homeodomain-like_sf"/>
</dbReference>
<feature type="compositionally biased region" description="Polar residues" evidence="4">
    <location>
        <begin position="470"/>
        <end position="489"/>
    </location>
</feature>
<dbReference type="EMBL" id="AAKN02044269">
    <property type="status" value="NOT_ANNOTATED_CDS"/>
    <property type="molecule type" value="Genomic_DNA"/>
</dbReference>
<dbReference type="SUPFAM" id="SSF46689">
    <property type="entry name" value="Homeodomain-like"/>
    <property type="match status" value="2"/>
</dbReference>
<feature type="compositionally biased region" description="Basic and acidic residues" evidence="4">
    <location>
        <begin position="142"/>
        <end position="157"/>
    </location>
</feature>
<dbReference type="VEuPathDB" id="HostDB:ENSCPOG00000000848"/>
<evidence type="ECO:0000256" key="4">
    <source>
        <dbReference type="SAM" id="MobiDB-lite"/>
    </source>
</evidence>
<keyword evidence="9" id="KW-1185">Reference proteome</keyword>
<dbReference type="AlphaFoldDB" id="A0A286Y4Q7"/>
<evidence type="ECO:0000313" key="8">
    <source>
        <dbReference type="Ensembl" id="ENSCPOP00000032819.1"/>
    </source>
</evidence>
<feature type="region of interest" description="Disordered" evidence="4">
    <location>
        <begin position="732"/>
        <end position="766"/>
    </location>
</feature>
<dbReference type="EMBL" id="AAKN02044268">
    <property type="status" value="NOT_ANNOTATED_CDS"/>
    <property type="molecule type" value="Genomic_DNA"/>
</dbReference>
<dbReference type="Ensembl" id="ENSCPOT00000035722.1">
    <property type="protein sequence ID" value="ENSCPOP00000032819.1"/>
    <property type="gene ID" value="ENSCPOG00000000848.4"/>
</dbReference>
<proteinExistence type="inferred from homology"/>
<dbReference type="Bgee" id="ENSCPOG00000000848">
    <property type="expression patterns" value="Expressed in uterine cervix and 12 other cell types or tissues"/>
</dbReference>
<feature type="region of interest" description="Disordered" evidence="4">
    <location>
        <begin position="631"/>
        <end position="664"/>
    </location>
</feature>
<evidence type="ECO:0000256" key="1">
    <source>
        <dbReference type="ARBA" id="ARBA00010097"/>
    </source>
</evidence>
<feature type="region of interest" description="Disordered" evidence="4">
    <location>
        <begin position="687"/>
        <end position="710"/>
    </location>
</feature>
<dbReference type="GO" id="GO:0003714">
    <property type="term" value="F:transcription corepressor activity"/>
    <property type="evidence" value="ECO:0007669"/>
    <property type="project" value="TreeGrafter"/>
</dbReference>
<reference evidence="9" key="1">
    <citation type="journal article" date="2011" name="Nature">
        <title>A high-resolution map of human evolutionary constraint using 29 mammals.</title>
        <authorList>
            <person name="Lindblad-Toh K."/>
            <person name="Garber M."/>
            <person name="Zuk O."/>
            <person name="Lin M.F."/>
            <person name="Parker B.J."/>
            <person name="Washietl S."/>
            <person name="Kheradpour P."/>
            <person name="Ernst J."/>
            <person name="Jordan G."/>
            <person name="Mauceli E."/>
            <person name="Ward L.D."/>
            <person name="Lowe C.B."/>
            <person name="Holloway A.K."/>
            <person name="Clamp M."/>
            <person name="Gnerre S."/>
            <person name="Alfoldi J."/>
            <person name="Beal K."/>
            <person name="Chang J."/>
            <person name="Clawson H."/>
            <person name="Cuff J."/>
            <person name="Di Palma F."/>
            <person name="Fitzgerald S."/>
            <person name="Flicek P."/>
            <person name="Guttman M."/>
            <person name="Hubisz M.J."/>
            <person name="Jaffe D.B."/>
            <person name="Jungreis I."/>
            <person name="Kent W.J."/>
            <person name="Kostka D."/>
            <person name="Lara M."/>
            <person name="Martins A.L."/>
            <person name="Massingham T."/>
            <person name="Moltke I."/>
            <person name="Raney B.J."/>
            <person name="Rasmussen M.D."/>
            <person name="Robinson J."/>
            <person name="Stark A."/>
            <person name="Vilella A.J."/>
            <person name="Wen J."/>
            <person name="Xie X."/>
            <person name="Zody M.C."/>
            <person name="Baldwin J."/>
            <person name="Bloom T."/>
            <person name="Chin C.W."/>
            <person name="Heiman D."/>
            <person name="Nicol R."/>
            <person name="Nusbaum C."/>
            <person name="Young S."/>
            <person name="Wilkinson J."/>
            <person name="Worley K.C."/>
            <person name="Kovar C.L."/>
            <person name="Muzny D.M."/>
            <person name="Gibbs R.A."/>
            <person name="Cree A."/>
            <person name="Dihn H.H."/>
            <person name="Fowler G."/>
            <person name="Jhangiani S."/>
            <person name="Joshi V."/>
            <person name="Lee S."/>
            <person name="Lewis L.R."/>
            <person name="Nazareth L.V."/>
            <person name="Okwuonu G."/>
            <person name="Santibanez J."/>
            <person name="Warren W.C."/>
            <person name="Mardis E.R."/>
            <person name="Weinstock G.M."/>
            <person name="Wilson R.K."/>
            <person name="Delehaunty K."/>
            <person name="Dooling D."/>
            <person name="Fronik C."/>
            <person name="Fulton L."/>
            <person name="Fulton B."/>
            <person name="Graves T."/>
            <person name="Minx P."/>
            <person name="Sodergren E."/>
            <person name="Birney E."/>
            <person name="Margulies E.H."/>
            <person name="Herrero J."/>
            <person name="Green E.D."/>
            <person name="Haussler D."/>
            <person name="Siepel A."/>
            <person name="Goldman N."/>
            <person name="Pollard K.S."/>
            <person name="Pedersen J.S."/>
            <person name="Lander E.S."/>
            <person name="Kellis M."/>
        </authorList>
    </citation>
    <scope>NUCLEOTIDE SEQUENCE [LARGE SCALE GENOMIC DNA]</scope>
    <source>
        <strain evidence="9">2N</strain>
    </source>
</reference>
<feature type="compositionally biased region" description="Basic and acidic residues" evidence="4">
    <location>
        <begin position="404"/>
        <end position="413"/>
    </location>
</feature>
<reference evidence="8" key="2">
    <citation type="submission" date="2025-08" db="UniProtKB">
        <authorList>
            <consortium name="Ensembl"/>
        </authorList>
    </citation>
    <scope>IDENTIFICATION</scope>
    <source>
        <strain evidence="8">2N</strain>
    </source>
</reference>
<feature type="domain" description="SANT" evidence="6">
    <location>
        <begin position="224"/>
        <end position="275"/>
    </location>
</feature>
<dbReference type="Gene3D" id="1.10.10.60">
    <property type="entry name" value="Homeodomain-like"/>
    <property type="match status" value="1"/>
</dbReference>
<feature type="region of interest" description="Disordered" evidence="4">
    <location>
        <begin position="286"/>
        <end position="529"/>
    </location>
</feature>
<protein>
    <submittedName>
        <fullName evidence="8">Nuclear receptor corepressor 1</fullName>
    </submittedName>
</protein>
<feature type="domain" description="Myb-like" evidence="5">
    <location>
        <begin position="221"/>
        <end position="271"/>
    </location>
</feature>
<feature type="compositionally biased region" description="Polar residues" evidence="4">
    <location>
        <begin position="305"/>
        <end position="315"/>
    </location>
</feature>
<feature type="compositionally biased region" description="Basic and acidic residues" evidence="4">
    <location>
        <begin position="110"/>
        <end position="132"/>
    </location>
</feature>
<dbReference type="FunFam" id="1.20.58.1880:FF:000004">
    <property type="entry name" value="nuclear receptor corepressor 1 isoform X4"/>
    <property type="match status" value="1"/>
</dbReference>
<evidence type="ECO:0000259" key="5">
    <source>
        <dbReference type="PROSITE" id="PS50090"/>
    </source>
</evidence>
<feature type="region of interest" description="Disordered" evidence="4">
    <location>
        <begin position="98"/>
        <end position="230"/>
    </location>
</feature>
<keyword evidence="2" id="KW-0597">Phosphoprotein</keyword>
<dbReference type="Pfam" id="PF00249">
    <property type="entry name" value="Myb_DNA-binding"/>
    <property type="match status" value="1"/>
</dbReference>
<dbReference type="PANTHER" id="PTHR13992:SF5">
    <property type="entry name" value="NUCLEAR RECEPTOR COREPRESSOR 1"/>
    <property type="match status" value="1"/>
</dbReference>
<feature type="domain" description="HTH myb-type" evidence="7">
    <location>
        <begin position="221"/>
        <end position="275"/>
    </location>
</feature>
<evidence type="ECO:0000313" key="9">
    <source>
        <dbReference type="Proteomes" id="UP000005447"/>
    </source>
</evidence>
<dbReference type="GO" id="GO:0046966">
    <property type="term" value="F:nuclear thyroid hormone receptor binding"/>
    <property type="evidence" value="ECO:0007669"/>
    <property type="project" value="TreeGrafter"/>
</dbReference>